<organism evidence="2 3">
    <name type="scientific">Bemisia tabaci</name>
    <name type="common">Sweetpotato whitefly</name>
    <name type="synonym">Aleurodes tabaci</name>
    <dbReference type="NCBI Taxonomy" id="7038"/>
    <lineage>
        <taxon>Eukaryota</taxon>
        <taxon>Metazoa</taxon>
        <taxon>Ecdysozoa</taxon>
        <taxon>Arthropoda</taxon>
        <taxon>Hexapoda</taxon>
        <taxon>Insecta</taxon>
        <taxon>Pterygota</taxon>
        <taxon>Neoptera</taxon>
        <taxon>Paraneoptera</taxon>
        <taxon>Hemiptera</taxon>
        <taxon>Sternorrhyncha</taxon>
        <taxon>Aleyrodoidea</taxon>
        <taxon>Aleyrodidae</taxon>
        <taxon>Aleyrodinae</taxon>
        <taxon>Bemisia</taxon>
    </lineage>
</organism>
<dbReference type="EMBL" id="OU963868">
    <property type="protein sequence ID" value="CAH0393459.1"/>
    <property type="molecule type" value="Genomic_DNA"/>
</dbReference>
<sequence>MRTEQFGQSEMRTDTFGQSEMRTGSSQSDETAVGQSEMRTDTFGQSEMRTGMFGQSEMRTGMFGQSEMRTDTFGQSEMRTGMFGQSEMRTGAVTDQRPPRKSLFEDDADDPPSGYPTPEPASVETKYSQINENLQNIISFCKSKLGTIQNQPQVLQGELKHCKAQQQQILFEDGFPDSIVEGDAGMASAKFSYRSAAGQVPQKMRFRSPDSYMKCQQEKQRDTNGVESQVHPWREGSIGASVVRAATPGGGARGCRPEDGRAQVDPAAVTGGSGRWPRAAPDQAT</sequence>
<feature type="region of interest" description="Disordered" evidence="1">
    <location>
        <begin position="1"/>
        <end position="122"/>
    </location>
</feature>
<proteinExistence type="predicted"/>
<feature type="compositionally biased region" description="Polar residues" evidence="1">
    <location>
        <begin position="1"/>
        <end position="34"/>
    </location>
</feature>
<gene>
    <name evidence="2" type="ORF">BEMITA_LOCUS11860</name>
</gene>
<dbReference type="AlphaFoldDB" id="A0A9P0AIA7"/>
<evidence type="ECO:0000256" key="1">
    <source>
        <dbReference type="SAM" id="MobiDB-lite"/>
    </source>
</evidence>
<evidence type="ECO:0000313" key="2">
    <source>
        <dbReference type="EMBL" id="CAH0393459.1"/>
    </source>
</evidence>
<name>A0A9P0AIA7_BEMTA</name>
<protein>
    <submittedName>
        <fullName evidence="2">Uncharacterized protein</fullName>
    </submittedName>
</protein>
<keyword evidence="3" id="KW-1185">Reference proteome</keyword>
<feature type="region of interest" description="Disordered" evidence="1">
    <location>
        <begin position="214"/>
        <end position="285"/>
    </location>
</feature>
<evidence type="ECO:0000313" key="3">
    <source>
        <dbReference type="Proteomes" id="UP001152759"/>
    </source>
</evidence>
<dbReference type="Proteomes" id="UP001152759">
    <property type="component" value="Chromosome 7"/>
</dbReference>
<reference evidence="2" key="1">
    <citation type="submission" date="2021-12" db="EMBL/GenBank/DDBJ databases">
        <authorList>
            <person name="King R."/>
        </authorList>
    </citation>
    <scope>NUCLEOTIDE SEQUENCE</scope>
</reference>
<accession>A0A9P0AIA7</accession>